<evidence type="ECO:0000256" key="3">
    <source>
        <dbReference type="ARBA" id="ARBA00012755"/>
    </source>
</evidence>
<evidence type="ECO:0000256" key="6">
    <source>
        <dbReference type="PIRNR" id="PIRNR005536"/>
    </source>
</evidence>
<dbReference type="InterPro" id="IPR031705">
    <property type="entry name" value="Glyco_hydro_36_C"/>
</dbReference>
<evidence type="ECO:0000256" key="4">
    <source>
        <dbReference type="ARBA" id="ARBA00022801"/>
    </source>
</evidence>
<dbReference type="InterPro" id="IPR000111">
    <property type="entry name" value="Glyco_hydro_27/36_CS"/>
</dbReference>
<sequence length="736" mass="84470">MNQSIHFDTKQNIFHLNTKNSSYIIKILKDGTLSHIYYGKRLRRYHGSKSYIFVDRGFSPNPTLEDSTFSYDTIPQEYPTNGDGDFRTAAYQTLEGNGSRISRFHFDSYEVIEGKQKLQGLPHTHAENKGDAETLIIHAKDAVNGLAVELQYTVFYHADVMTRSVKFINETSQSVKLLRALSMNIDFRDPDFDLVTLYGSHNNERNAVRRKVVPGIQSVESTRISSSAHQAPFAALAKPDTTEFHGEVYGFQLVYSGSFLAQVQLDSYETTRISMGINPYDFSWKLDSGESFQTPEAVMTYSDSGFGGMSRQFHDFYRKHLLRGSHKDRERPVLLNNWEATYFDFNEEKIVQLAEEGRELGIELMVLDDGWFKDRNRFESSLGDWTVDTGKLPGGLERLSEKIHALDMKFGIWFEPEMVSEDSDLYRRHPEWCLGIPNRNSSYGRMQLVLDLTREDVRDYLYDSISEVLKTADVDYVKWDMNRNITEPGSKELPEDRMQETGHRYILGLYELMERLTCDFPDVLFESCSSGGGRFDPGMLYYMPQTWTSDNTDAVSRLNIQYGTSLTYPAVTMGAHVSTVPNHQVGRITPLKTRGDVAMAGNLGYELDLNALSKDEKREIKAQINFYKKYRKLIQFGNQYRLINPIEGNEAAWMYTDKEQSRCLVTYVKRFSLPSAPIRILKLNGLDPASLYRDLETGECFGGDELMYAGISIPRVKEDFHSMTWVFEKVSEDKIQ</sequence>
<dbReference type="InterPro" id="IPR013780">
    <property type="entry name" value="Glyco_hydro_b"/>
</dbReference>
<dbReference type="InterPro" id="IPR038417">
    <property type="entry name" value="Alpga-gal_N_sf"/>
</dbReference>
<reference evidence="10" key="1">
    <citation type="journal article" date="2019" name="Int. J. Syst. Evol. Microbiol.">
        <title>The Global Catalogue of Microorganisms (GCM) 10K type strain sequencing project: providing services to taxonomists for standard genome sequencing and annotation.</title>
        <authorList>
            <consortium name="The Broad Institute Genomics Platform"/>
            <consortium name="The Broad Institute Genome Sequencing Center for Infectious Disease"/>
            <person name="Wu L."/>
            <person name="Ma J."/>
        </authorList>
    </citation>
    <scope>NUCLEOTIDE SEQUENCE [LARGE SCALE GENOMIC DNA]</scope>
    <source>
        <strain evidence="10">KCTC 33575</strain>
    </source>
</reference>
<dbReference type="InterPro" id="IPR013785">
    <property type="entry name" value="Aldolase_TIM"/>
</dbReference>
<dbReference type="InterPro" id="IPR050985">
    <property type="entry name" value="Alpha-glycosidase_related"/>
</dbReference>
<feature type="domain" description="Glycosyl hydrolase family 36 N-terminal" evidence="8">
    <location>
        <begin position="31"/>
        <end position="286"/>
    </location>
</feature>
<dbReference type="Pfam" id="PF16875">
    <property type="entry name" value="Glyco_hydro_36N"/>
    <property type="match status" value="1"/>
</dbReference>
<gene>
    <name evidence="9" type="ORF">ACFSX4_04160</name>
</gene>
<dbReference type="Gene3D" id="2.60.40.1180">
    <property type="entry name" value="Golgi alpha-mannosidase II"/>
    <property type="match status" value="1"/>
</dbReference>
<dbReference type="Gene3D" id="3.20.20.70">
    <property type="entry name" value="Aldolase class I"/>
    <property type="match status" value="1"/>
</dbReference>
<dbReference type="PANTHER" id="PTHR43053:SF3">
    <property type="entry name" value="ALPHA-GALACTOSIDASE C-RELATED"/>
    <property type="match status" value="1"/>
</dbReference>
<evidence type="ECO:0000313" key="10">
    <source>
        <dbReference type="Proteomes" id="UP001597519"/>
    </source>
</evidence>
<accession>A0ABW5WTA8</accession>
<dbReference type="EC" id="3.2.1.22" evidence="3 6"/>
<dbReference type="PIRSF" id="PIRSF005536">
    <property type="entry name" value="Agal"/>
    <property type="match status" value="1"/>
</dbReference>
<keyword evidence="5 6" id="KW-0326">Glycosidase</keyword>
<dbReference type="Pfam" id="PF02065">
    <property type="entry name" value="Melibiase"/>
    <property type="match status" value="1"/>
</dbReference>
<dbReference type="InterPro" id="IPR031704">
    <property type="entry name" value="Glyco_hydro_36_N"/>
</dbReference>
<dbReference type="PROSITE" id="PS00512">
    <property type="entry name" value="ALPHA_GALACTOSIDASE"/>
    <property type="match status" value="1"/>
</dbReference>
<evidence type="ECO:0000256" key="1">
    <source>
        <dbReference type="ARBA" id="ARBA00001255"/>
    </source>
</evidence>
<comment type="catalytic activity">
    <reaction evidence="1 6">
        <text>Hydrolysis of terminal, non-reducing alpha-D-galactose residues in alpha-D-galactosides, including galactose oligosaccharides, galactomannans and galactolipids.</text>
        <dbReference type="EC" id="3.2.1.22"/>
    </reaction>
</comment>
<feature type="domain" description="Glycosyl hydrolase family 36 C-terminal" evidence="7">
    <location>
        <begin position="650"/>
        <end position="727"/>
    </location>
</feature>
<comment type="caution">
    <text evidence="9">The sequence shown here is derived from an EMBL/GenBank/DDBJ whole genome shotgun (WGS) entry which is preliminary data.</text>
</comment>
<dbReference type="InterPro" id="IPR017853">
    <property type="entry name" value="GH"/>
</dbReference>
<name>A0ABW5WTA8_9STAP</name>
<dbReference type="RefSeq" id="WP_377771837.1">
    <property type="nucleotide sequence ID" value="NZ_JBHUOQ010000001.1"/>
</dbReference>
<dbReference type="EMBL" id="JBHUOQ010000001">
    <property type="protein sequence ID" value="MFD2829650.1"/>
    <property type="molecule type" value="Genomic_DNA"/>
</dbReference>
<evidence type="ECO:0000256" key="2">
    <source>
        <dbReference type="ARBA" id="ARBA00006202"/>
    </source>
</evidence>
<keyword evidence="10" id="KW-1185">Reference proteome</keyword>
<dbReference type="InterPro" id="IPR002252">
    <property type="entry name" value="Glyco_hydro_36"/>
</dbReference>
<proteinExistence type="inferred from homology"/>
<dbReference type="PRINTS" id="PR00743">
    <property type="entry name" value="GLHYDRLASE36"/>
</dbReference>
<evidence type="ECO:0000259" key="8">
    <source>
        <dbReference type="Pfam" id="PF16875"/>
    </source>
</evidence>
<evidence type="ECO:0000259" key="7">
    <source>
        <dbReference type="Pfam" id="PF16874"/>
    </source>
</evidence>
<dbReference type="PANTHER" id="PTHR43053">
    <property type="entry name" value="GLYCOSIDASE FAMILY 31"/>
    <property type="match status" value="1"/>
</dbReference>
<dbReference type="SUPFAM" id="SSF51445">
    <property type="entry name" value="(Trans)glycosidases"/>
    <property type="match status" value="1"/>
</dbReference>
<comment type="similarity">
    <text evidence="2">Belongs to the glycosyl hydrolase 36 family.</text>
</comment>
<evidence type="ECO:0000256" key="5">
    <source>
        <dbReference type="ARBA" id="ARBA00023295"/>
    </source>
</evidence>
<keyword evidence="4 6" id="KW-0378">Hydrolase</keyword>
<dbReference type="CDD" id="cd14791">
    <property type="entry name" value="GH36"/>
    <property type="match status" value="1"/>
</dbReference>
<evidence type="ECO:0000313" key="9">
    <source>
        <dbReference type="EMBL" id="MFD2829650.1"/>
    </source>
</evidence>
<dbReference type="Gene3D" id="2.70.98.60">
    <property type="entry name" value="alpha-galactosidase from lactobacil brevis"/>
    <property type="match status" value="1"/>
</dbReference>
<dbReference type="Proteomes" id="UP001597519">
    <property type="component" value="Unassembled WGS sequence"/>
</dbReference>
<dbReference type="Pfam" id="PF16874">
    <property type="entry name" value="Glyco_hydro_36C"/>
    <property type="match status" value="1"/>
</dbReference>
<protein>
    <recommendedName>
        <fullName evidence="3 6">Alpha-galactosidase</fullName>
        <ecNumber evidence="3 6">3.2.1.22</ecNumber>
    </recommendedName>
</protein>
<organism evidence="9 10">
    <name type="scientific">Corticicoccus populi</name>
    <dbReference type="NCBI Taxonomy" id="1812821"/>
    <lineage>
        <taxon>Bacteria</taxon>
        <taxon>Bacillati</taxon>
        <taxon>Bacillota</taxon>
        <taxon>Bacilli</taxon>
        <taxon>Bacillales</taxon>
        <taxon>Staphylococcaceae</taxon>
        <taxon>Corticicoccus</taxon>
    </lineage>
</organism>